<name>A0A8S1UIF6_PAROT</name>
<accession>A0A8S1UIF6</accession>
<comment type="caution">
    <text evidence="1">The sequence shown here is derived from an EMBL/GenBank/DDBJ whole genome shotgun (WGS) entry which is preliminary data.</text>
</comment>
<proteinExistence type="predicted"/>
<evidence type="ECO:0000313" key="1">
    <source>
        <dbReference type="EMBL" id="CAD8164275.1"/>
    </source>
</evidence>
<dbReference type="EMBL" id="CAJJDP010000044">
    <property type="protein sequence ID" value="CAD8164275.1"/>
    <property type="molecule type" value="Genomic_DNA"/>
</dbReference>
<dbReference type="OrthoDB" id="10306456at2759"/>
<evidence type="ECO:0000313" key="2">
    <source>
        <dbReference type="Proteomes" id="UP000683925"/>
    </source>
</evidence>
<reference evidence="1" key="1">
    <citation type="submission" date="2021-01" db="EMBL/GenBank/DDBJ databases">
        <authorList>
            <consortium name="Genoscope - CEA"/>
            <person name="William W."/>
        </authorList>
    </citation>
    <scope>NUCLEOTIDE SEQUENCE</scope>
</reference>
<gene>
    <name evidence="1" type="ORF">POCTA_138.1.T0440275</name>
</gene>
<sequence length="111" mass="12658">MNQQKQPLDPENAVLNISLKKSPGQFIFLSKIFLKKFGKVDLHGLGEATKTVAQVAETLQRKQYVSIKKIETQTYTPEQGGKKIKLIAQLEVTEEGKQMIEQDLQRNKSDW</sequence>
<dbReference type="OMA" id="QRNKSDW"/>
<evidence type="ECO:0008006" key="3">
    <source>
        <dbReference type="Google" id="ProtNLM"/>
    </source>
</evidence>
<dbReference type="AlphaFoldDB" id="A0A8S1UIF6"/>
<keyword evidence="2" id="KW-1185">Reference proteome</keyword>
<dbReference type="Proteomes" id="UP000683925">
    <property type="component" value="Unassembled WGS sequence"/>
</dbReference>
<protein>
    <recommendedName>
        <fullName evidence="3">DNA/RNA-binding protein Alba-like domain-containing protein</fullName>
    </recommendedName>
</protein>
<organism evidence="1 2">
    <name type="scientific">Paramecium octaurelia</name>
    <dbReference type="NCBI Taxonomy" id="43137"/>
    <lineage>
        <taxon>Eukaryota</taxon>
        <taxon>Sar</taxon>
        <taxon>Alveolata</taxon>
        <taxon>Ciliophora</taxon>
        <taxon>Intramacronucleata</taxon>
        <taxon>Oligohymenophorea</taxon>
        <taxon>Peniculida</taxon>
        <taxon>Parameciidae</taxon>
        <taxon>Paramecium</taxon>
    </lineage>
</organism>